<name>A0A3G8XFS9_9FLAO</name>
<keyword evidence="3" id="KW-1185">Reference proteome</keyword>
<proteinExistence type="predicted"/>
<reference evidence="3" key="1">
    <citation type="submission" date="2018-11" db="EMBL/GenBank/DDBJ databases">
        <title>Proposal to divide the Flavobacteriaceae and reorganize its genera based on Amino Acid Identity values calculated from whole genome sequences.</title>
        <authorList>
            <person name="Nicholson A.C."/>
            <person name="Gulvik C.A."/>
            <person name="Whitney A.M."/>
            <person name="Humrighouse B.W."/>
            <person name="Bell M."/>
            <person name="Holmes B."/>
            <person name="Steigerwalt A.G."/>
            <person name="Villarma A."/>
            <person name="Sheth M."/>
            <person name="Batra D."/>
            <person name="Pryor J."/>
            <person name="Bernardet J.-F."/>
            <person name="Hugo C."/>
            <person name="Kampfer P."/>
            <person name="Newman J.D."/>
            <person name="McQuiston J.R."/>
        </authorList>
    </citation>
    <scope>NUCLEOTIDE SEQUENCE [LARGE SCALE GENOMIC DNA]</scope>
    <source>
        <strain evidence="3">G0081</strain>
    </source>
</reference>
<dbReference type="AlphaFoldDB" id="A0A3G8XFS9"/>
<accession>A0A3G8XFS9</accession>
<dbReference type="SUPFAM" id="SSF63825">
    <property type="entry name" value="YWTD domain"/>
    <property type="match status" value="1"/>
</dbReference>
<dbReference type="EMBL" id="CP034159">
    <property type="protein sequence ID" value="AZI32240.1"/>
    <property type="molecule type" value="Genomic_DNA"/>
</dbReference>
<evidence type="ECO:0000313" key="3">
    <source>
        <dbReference type="Proteomes" id="UP000270185"/>
    </source>
</evidence>
<feature type="chain" id="PRO_5018322569" description="T9SS C-terminal target domain-containing protein" evidence="1">
    <location>
        <begin position="19"/>
        <end position="294"/>
    </location>
</feature>
<evidence type="ECO:0008006" key="4">
    <source>
        <dbReference type="Google" id="ProtNLM"/>
    </source>
</evidence>
<evidence type="ECO:0000256" key="1">
    <source>
        <dbReference type="SAM" id="SignalP"/>
    </source>
</evidence>
<sequence length="294" mass="33709">MRNLYLLFSIFISLSFSAQQDYDWLKLNRYKIAVLSDSINENSGLDFFQDRLFTINDSGNTADIFAINKETGKIKNVFRTNLNNKDWEAITSDSTALYIGDFGNNVGSRKDLLIYKIPFDSLRRNSAFTGSQSIPFYYPEQKDFTSKNLNNNFDAEAMIYLEGKIHVFTKEWISKGTTHYTIDPNVYENQAAQKIETYQTGYVVTDAAYFDKKLYLVGYTKKAEVYLTIFNETKPGIFFTEKPKKYYLGSSLNIGQIEGIAVDKTGIYISGESFRVGIINAKPSLYFIPFDQLK</sequence>
<dbReference type="KEGG" id="ccas:EIB73_03155"/>
<evidence type="ECO:0000313" key="2">
    <source>
        <dbReference type="EMBL" id="AZI32240.1"/>
    </source>
</evidence>
<keyword evidence="1" id="KW-0732">Signal</keyword>
<dbReference type="Proteomes" id="UP000270185">
    <property type="component" value="Chromosome"/>
</dbReference>
<feature type="signal peptide" evidence="1">
    <location>
        <begin position="1"/>
        <end position="18"/>
    </location>
</feature>
<gene>
    <name evidence="2" type="ORF">EIB73_03155</name>
</gene>
<protein>
    <recommendedName>
        <fullName evidence="4">T9SS C-terminal target domain-containing protein</fullName>
    </recommendedName>
</protein>
<organism evidence="2 3">
    <name type="scientific">Kaistella carnis</name>
    <dbReference type="NCBI Taxonomy" id="1241979"/>
    <lineage>
        <taxon>Bacteria</taxon>
        <taxon>Pseudomonadati</taxon>
        <taxon>Bacteroidota</taxon>
        <taxon>Flavobacteriia</taxon>
        <taxon>Flavobacteriales</taxon>
        <taxon>Weeksellaceae</taxon>
        <taxon>Chryseobacterium group</taxon>
        <taxon>Kaistella</taxon>
    </lineage>
</organism>
<dbReference type="OrthoDB" id="9798438at2"/>
<dbReference type="RefSeq" id="WP_125022559.1">
    <property type="nucleotide sequence ID" value="NZ_CP034159.1"/>
</dbReference>